<organism evidence="7 8">
    <name type="scientific">Hyphobacterium marinum</name>
    <dbReference type="NCBI Taxonomy" id="3116574"/>
    <lineage>
        <taxon>Bacteria</taxon>
        <taxon>Pseudomonadati</taxon>
        <taxon>Pseudomonadota</taxon>
        <taxon>Alphaproteobacteria</taxon>
        <taxon>Maricaulales</taxon>
        <taxon>Maricaulaceae</taxon>
        <taxon>Hyphobacterium</taxon>
    </lineage>
</organism>
<feature type="transmembrane region" description="Helical" evidence="6">
    <location>
        <begin position="83"/>
        <end position="105"/>
    </location>
</feature>
<keyword evidence="8" id="KW-1185">Reference proteome</keyword>
<comment type="caution">
    <text evidence="7">The sequence shown here is derived from an EMBL/GenBank/DDBJ whole genome shotgun (WGS) entry which is preliminary data.</text>
</comment>
<dbReference type="RefSeq" id="WP_330195046.1">
    <property type="nucleotide sequence ID" value="NZ_JAZDRO010000001.1"/>
</dbReference>
<evidence type="ECO:0000256" key="2">
    <source>
        <dbReference type="ARBA" id="ARBA00007524"/>
    </source>
</evidence>
<sequence>MTQRDHPTVGRLAFYLIAAAAVTGAAAGWAFASGAAAWATEELNLPGWMPPVNLLVWLWIAKTLLLAYTIWATERFGRPGWRWLAILTELVLLAGTAVWVVLFLVLCDVTLGFLAIAAIWMVSIFAAWAAGKATRLAGVSLWPVLAWNTALLALTFEIMRLNTGQVGQIAGFGLG</sequence>
<keyword evidence="3 6" id="KW-0812">Transmembrane</keyword>
<dbReference type="InterPro" id="IPR038330">
    <property type="entry name" value="TspO/MBR-related_sf"/>
</dbReference>
<feature type="transmembrane region" description="Helical" evidence="6">
    <location>
        <begin position="111"/>
        <end position="129"/>
    </location>
</feature>
<name>A0ABU7LVC6_9PROT</name>
<dbReference type="Proteomes" id="UP001310692">
    <property type="component" value="Unassembled WGS sequence"/>
</dbReference>
<evidence type="ECO:0000256" key="3">
    <source>
        <dbReference type="ARBA" id="ARBA00022692"/>
    </source>
</evidence>
<dbReference type="InterPro" id="IPR004307">
    <property type="entry name" value="TspO_MBR"/>
</dbReference>
<protein>
    <submittedName>
        <fullName evidence="7">Tryptophan-rich sensory protein</fullName>
    </submittedName>
</protein>
<evidence type="ECO:0000313" key="7">
    <source>
        <dbReference type="EMBL" id="MEE2565511.1"/>
    </source>
</evidence>
<reference evidence="7 8" key="1">
    <citation type="submission" date="2024-01" db="EMBL/GenBank/DDBJ databases">
        <title>Hyphobacterium bacterium isolated from marine sediment.</title>
        <authorList>
            <person name="Zhao S."/>
        </authorList>
    </citation>
    <scope>NUCLEOTIDE SEQUENCE [LARGE SCALE GENOMIC DNA]</scope>
    <source>
        <strain evidence="7 8">Y60-23</strain>
    </source>
</reference>
<dbReference type="Pfam" id="PF03073">
    <property type="entry name" value="TspO_MBR"/>
    <property type="match status" value="1"/>
</dbReference>
<evidence type="ECO:0000313" key="8">
    <source>
        <dbReference type="Proteomes" id="UP001310692"/>
    </source>
</evidence>
<keyword evidence="4 6" id="KW-1133">Transmembrane helix</keyword>
<keyword evidence="5 6" id="KW-0472">Membrane</keyword>
<dbReference type="PROSITE" id="PS51318">
    <property type="entry name" value="TAT"/>
    <property type="match status" value="1"/>
</dbReference>
<proteinExistence type="inferred from homology"/>
<gene>
    <name evidence="7" type="ORF">V0U35_02365</name>
</gene>
<evidence type="ECO:0000256" key="1">
    <source>
        <dbReference type="ARBA" id="ARBA00004141"/>
    </source>
</evidence>
<comment type="subcellular location">
    <subcellularLocation>
        <location evidence="1">Membrane</location>
        <topology evidence="1">Multi-pass membrane protein</topology>
    </subcellularLocation>
</comment>
<feature type="transmembrane region" description="Helical" evidence="6">
    <location>
        <begin position="52"/>
        <end position="71"/>
    </location>
</feature>
<dbReference type="EMBL" id="JAZDRO010000001">
    <property type="protein sequence ID" value="MEE2565511.1"/>
    <property type="molecule type" value="Genomic_DNA"/>
</dbReference>
<feature type="transmembrane region" description="Helical" evidence="6">
    <location>
        <begin position="136"/>
        <end position="156"/>
    </location>
</feature>
<feature type="transmembrane region" description="Helical" evidence="6">
    <location>
        <begin position="12"/>
        <end position="32"/>
    </location>
</feature>
<dbReference type="InterPro" id="IPR006311">
    <property type="entry name" value="TAT_signal"/>
</dbReference>
<evidence type="ECO:0000256" key="5">
    <source>
        <dbReference type="ARBA" id="ARBA00023136"/>
    </source>
</evidence>
<evidence type="ECO:0000256" key="4">
    <source>
        <dbReference type="ARBA" id="ARBA00022989"/>
    </source>
</evidence>
<evidence type="ECO:0000256" key="6">
    <source>
        <dbReference type="SAM" id="Phobius"/>
    </source>
</evidence>
<dbReference type="Gene3D" id="1.20.1260.100">
    <property type="entry name" value="TspO/MBR protein"/>
    <property type="match status" value="1"/>
</dbReference>
<comment type="similarity">
    <text evidence="2">Belongs to the TspO/BZRP family.</text>
</comment>
<accession>A0ABU7LVC6</accession>